<dbReference type="CDD" id="cd02176">
    <property type="entry name" value="GH16_XET"/>
    <property type="match status" value="1"/>
</dbReference>
<dbReference type="EC" id="2.4.1.207" evidence="3"/>
<evidence type="ECO:0000256" key="10">
    <source>
        <dbReference type="ARBA" id="ARBA00023157"/>
    </source>
</evidence>
<evidence type="ECO:0000256" key="5">
    <source>
        <dbReference type="ARBA" id="ARBA00022523"/>
    </source>
</evidence>
<sequence>MGPVWSPVLFVTLDLMEKRTYPSVPEAKTRAMIRWLARRSLLVTVASASNFYNDFDITWGDGRAKILSDGELLALNLDKASGSGFQSRNEYLFGKIDMQLKLVPGNSAGTVTAYYLSSKGSAWDEIDFEFLGNLSGDPYILHTNVFSQGKGNREQQFYLWFDPTADFHTYSILWNPQRIVFSVDGTPIREFKNLESVGVPFPKNQPMRIYSSLWNADDWATRGGLVKTDWALAPFTASYRNFNAEACVLSNGVSSCGTTTSPPASTSNAWFSEELDSTRQERLKWVRENYMVYNYCNDVNRFPQGPKGSSAQLPTPPGIALSEPSQEWPLVDTHHFSPVREALFNTLRKDVHRGQKDSVIGTSDHLRAGENHLDRIRVNNNVESGRPVALKEFTRGHQLCQNKERSAAYCSRKHSTYTYSQVVRVSF</sequence>
<evidence type="ECO:0000256" key="7">
    <source>
        <dbReference type="ARBA" id="ARBA00022679"/>
    </source>
</evidence>
<dbReference type="InterPro" id="IPR000757">
    <property type="entry name" value="Beta-glucanase-like"/>
</dbReference>
<dbReference type="InterPro" id="IPR044791">
    <property type="entry name" value="Beta-glucanase/XTH"/>
</dbReference>
<comment type="subcellular location">
    <subcellularLocation>
        <location evidence="1">Secreted</location>
        <location evidence="1">Cell wall</location>
    </subcellularLocation>
    <subcellularLocation>
        <location evidence="2">Secreted</location>
        <location evidence="2">Extracellular space</location>
        <location evidence="2">Apoplast</location>
    </subcellularLocation>
</comment>
<evidence type="ECO:0000256" key="6">
    <source>
        <dbReference type="ARBA" id="ARBA00022525"/>
    </source>
</evidence>
<keyword evidence="5" id="KW-0052">Apoplast</keyword>
<evidence type="ECO:0000256" key="2">
    <source>
        <dbReference type="ARBA" id="ARBA00004271"/>
    </source>
</evidence>
<feature type="domain" description="GH16" evidence="14">
    <location>
        <begin position="14"/>
        <end position="239"/>
    </location>
</feature>
<reference evidence="15" key="1">
    <citation type="submission" date="2018-10" db="EMBL/GenBank/DDBJ databases">
        <title>Population genomic analysis revealed the cold adaptation of white poplar.</title>
        <authorList>
            <person name="Liu Y.-J."/>
        </authorList>
    </citation>
    <scope>NUCLEOTIDE SEQUENCE [LARGE SCALE GENOMIC DNA]</scope>
    <source>
        <strain evidence="15">PAL-ZL1</strain>
    </source>
</reference>
<evidence type="ECO:0000313" key="15">
    <source>
        <dbReference type="EMBL" id="TKS10651.1"/>
    </source>
</evidence>
<dbReference type="PROSITE" id="PS01034">
    <property type="entry name" value="GH16_1"/>
    <property type="match status" value="1"/>
</dbReference>
<dbReference type="InterPro" id="IPR016455">
    <property type="entry name" value="XTH"/>
</dbReference>
<keyword evidence="12" id="KW-0326">Glycosidase</keyword>
<dbReference type="GO" id="GO:0010411">
    <property type="term" value="P:xyloglucan metabolic process"/>
    <property type="evidence" value="ECO:0007669"/>
    <property type="project" value="InterPro"/>
</dbReference>
<dbReference type="GO" id="GO:0042546">
    <property type="term" value="P:cell wall biogenesis"/>
    <property type="evidence" value="ECO:0007669"/>
    <property type="project" value="InterPro"/>
</dbReference>
<dbReference type="InterPro" id="IPR008263">
    <property type="entry name" value="GH16_AS"/>
</dbReference>
<dbReference type="Pfam" id="PF06955">
    <property type="entry name" value="XET_C"/>
    <property type="match status" value="1"/>
</dbReference>
<evidence type="ECO:0000256" key="11">
    <source>
        <dbReference type="ARBA" id="ARBA00023180"/>
    </source>
</evidence>
<dbReference type="GO" id="GO:0016762">
    <property type="term" value="F:xyloglucan:xyloglucosyl transferase activity"/>
    <property type="evidence" value="ECO:0007669"/>
    <property type="project" value="UniProtKB-EC"/>
</dbReference>
<name>A0A4U5QKA5_POPAL</name>
<evidence type="ECO:0000259" key="14">
    <source>
        <dbReference type="PROSITE" id="PS51762"/>
    </source>
</evidence>
<accession>A0A4U5QKA5</accession>
<keyword evidence="11" id="KW-0325">Glycoprotein</keyword>
<dbReference type="FunFam" id="2.60.120.200:FF:000025">
    <property type="entry name" value="Xyloglucan endotransglucosylase/hydrolase"/>
    <property type="match status" value="1"/>
</dbReference>
<keyword evidence="9 15" id="KW-0378">Hydrolase</keyword>
<dbReference type="STRING" id="43335.A0A4U5QKA5"/>
<dbReference type="GO" id="GO:0048046">
    <property type="term" value="C:apoplast"/>
    <property type="evidence" value="ECO:0007669"/>
    <property type="project" value="UniProtKB-SubCell"/>
</dbReference>
<dbReference type="InterPro" id="IPR010713">
    <property type="entry name" value="XET_C"/>
</dbReference>
<keyword evidence="6" id="KW-0964">Secreted</keyword>
<evidence type="ECO:0000256" key="9">
    <source>
        <dbReference type="ARBA" id="ARBA00022801"/>
    </source>
</evidence>
<comment type="caution">
    <text evidence="15">The sequence shown here is derived from an EMBL/GenBank/DDBJ whole genome shotgun (WGS) entry which is preliminary data.</text>
</comment>
<keyword evidence="7" id="KW-0808">Transferase</keyword>
<protein>
    <recommendedName>
        <fullName evidence="3">xyloglucan:xyloglucosyl transferase</fullName>
        <ecNumber evidence="3">2.4.1.207</ecNumber>
    </recommendedName>
</protein>
<evidence type="ECO:0000256" key="1">
    <source>
        <dbReference type="ARBA" id="ARBA00004191"/>
    </source>
</evidence>
<keyword evidence="4" id="KW-0134">Cell wall</keyword>
<dbReference type="EMBL" id="RCHU01000224">
    <property type="protein sequence ID" value="TKS10651.1"/>
    <property type="molecule type" value="Genomic_DNA"/>
</dbReference>
<keyword evidence="8" id="KW-0732">Signal</keyword>
<dbReference type="Gene3D" id="2.60.120.200">
    <property type="match status" value="1"/>
</dbReference>
<dbReference type="SUPFAM" id="SSF49899">
    <property type="entry name" value="Concanavalin A-like lectins/glucanases"/>
    <property type="match status" value="1"/>
</dbReference>
<organism evidence="15">
    <name type="scientific">Populus alba</name>
    <name type="common">White poplar</name>
    <dbReference type="NCBI Taxonomy" id="43335"/>
    <lineage>
        <taxon>Eukaryota</taxon>
        <taxon>Viridiplantae</taxon>
        <taxon>Streptophyta</taxon>
        <taxon>Embryophyta</taxon>
        <taxon>Tracheophyta</taxon>
        <taxon>Spermatophyta</taxon>
        <taxon>Magnoliopsida</taxon>
        <taxon>eudicotyledons</taxon>
        <taxon>Gunneridae</taxon>
        <taxon>Pentapetalae</taxon>
        <taxon>rosids</taxon>
        <taxon>fabids</taxon>
        <taxon>Malpighiales</taxon>
        <taxon>Salicaceae</taxon>
        <taxon>Saliceae</taxon>
        <taxon>Populus</taxon>
    </lineage>
</organism>
<proteinExistence type="predicted"/>
<dbReference type="Pfam" id="PF00722">
    <property type="entry name" value="Glyco_hydro_16"/>
    <property type="match status" value="1"/>
</dbReference>
<evidence type="ECO:0000256" key="3">
    <source>
        <dbReference type="ARBA" id="ARBA00012152"/>
    </source>
</evidence>
<dbReference type="PROSITE" id="PS51762">
    <property type="entry name" value="GH16_2"/>
    <property type="match status" value="1"/>
</dbReference>
<evidence type="ECO:0000256" key="12">
    <source>
        <dbReference type="ARBA" id="ARBA00023295"/>
    </source>
</evidence>
<evidence type="ECO:0000256" key="13">
    <source>
        <dbReference type="ARBA" id="ARBA00034022"/>
    </source>
</evidence>
<dbReference type="GO" id="GO:0004553">
    <property type="term" value="F:hydrolase activity, hydrolyzing O-glycosyl compounds"/>
    <property type="evidence" value="ECO:0007669"/>
    <property type="project" value="InterPro"/>
</dbReference>
<evidence type="ECO:0000256" key="4">
    <source>
        <dbReference type="ARBA" id="ARBA00022512"/>
    </source>
</evidence>
<comment type="catalytic activity">
    <reaction evidence="13">
        <text>breaks a beta-(1-&gt;4) bond in the backbone of a xyloglucan and transfers the xyloglucanyl segment on to O-4 of the non-reducing terminal glucose residue of an acceptor, which can be a xyloglucan or an oligosaccharide of xyloglucan.</text>
        <dbReference type="EC" id="2.4.1.207"/>
    </reaction>
</comment>
<evidence type="ECO:0000256" key="8">
    <source>
        <dbReference type="ARBA" id="ARBA00022729"/>
    </source>
</evidence>
<dbReference type="AlphaFoldDB" id="A0A4U5QKA5"/>
<dbReference type="PANTHER" id="PTHR31062">
    <property type="entry name" value="XYLOGLUCAN ENDOTRANSGLUCOSYLASE/HYDROLASE PROTEIN 8-RELATED"/>
    <property type="match status" value="1"/>
</dbReference>
<dbReference type="InterPro" id="IPR013320">
    <property type="entry name" value="ConA-like_dom_sf"/>
</dbReference>
<keyword evidence="10" id="KW-1015">Disulfide bond</keyword>
<gene>
    <name evidence="15" type="ORF">D5086_0000079870</name>
</gene>